<evidence type="ECO:0000313" key="1">
    <source>
        <dbReference type="EMBL" id="JAH03322.1"/>
    </source>
</evidence>
<name>A0A0E9PGE9_ANGAN</name>
<dbReference type="EMBL" id="GBXM01105255">
    <property type="protein sequence ID" value="JAH03322.1"/>
    <property type="molecule type" value="Transcribed_RNA"/>
</dbReference>
<sequence>MSFEPSYSISDVASAYCVENLIYIG</sequence>
<dbReference type="AlphaFoldDB" id="A0A0E9PGE9"/>
<reference evidence="1" key="2">
    <citation type="journal article" date="2015" name="Fish Shellfish Immunol.">
        <title>Early steps in the European eel (Anguilla anguilla)-Vibrio vulnificus interaction in the gills: Role of the RtxA13 toxin.</title>
        <authorList>
            <person name="Callol A."/>
            <person name="Pajuelo D."/>
            <person name="Ebbesson L."/>
            <person name="Teles M."/>
            <person name="MacKenzie S."/>
            <person name="Amaro C."/>
        </authorList>
    </citation>
    <scope>NUCLEOTIDE SEQUENCE</scope>
</reference>
<proteinExistence type="predicted"/>
<accession>A0A0E9PGE9</accession>
<reference evidence="1" key="1">
    <citation type="submission" date="2014-11" db="EMBL/GenBank/DDBJ databases">
        <authorList>
            <person name="Amaro Gonzalez C."/>
        </authorList>
    </citation>
    <scope>NUCLEOTIDE SEQUENCE</scope>
</reference>
<organism evidence="1">
    <name type="scientific">Anguilla anguilla</name>
    <name type="common">European freshwater eel</name>
    <name type="synonym">Muraena anguilla</name>
    <dbReference type="NCBI Taxonomy" id="7936"/>
    <lineage>
        <taxon>Eukaryota</taxon>
        <taxon>Metazoa</taxon>
        <taxon>Chordata</taxon>
        <taxon>Craniata</taxon>
        <taxon>Vertebrata</taxon>
        <taxon>Euteleostomi</taxon>
        <taxon>Actinopterygii</taxon>
        <taxon>Neopterygii</taxon>
        <taxon>Teleostei</taxon>
        <taxon>Anguilliformes</taxon>
        <taxon>Anguillidae</taxon>
        <taxon>Anguilla</taxon>
    </lineage>
</organism>
<protein>
    <submittedName>
        <fullName evidence="1">Uncharacterized protein</fullName>
    </submittedName>
</protein>